<dbReference type="STRING" id="213588.SAMN02745204_01572"/>
<evidence type="ECO:0000256" key="12">
    <source>
        <dbReference type="HAMAP-Rule" id="MF_00165"/>
    </source>
</evidence>
<dbReference type="PROSITE" id="PS01331">
    <property type="entry name" value="THYMIDYLATE_KINASE"/>
    <property type="match status" value="1"/>
</dbReference>
<dbReference type="CDD" id="cd01672">
    <property type="entry name" value="TMPK"/>
    <property type="match status" value="1"/>
</dbReference>
<evidence type="ECO:0000256" key="9">
    <source>
        <dbReference type="ARBA" id="ARBA00029962"/>
    </source>
</evidence>
<gene>
    <name evidence="12" type="primary">tmk</name>
    <name evidence="14" type="ORF">SAMN02745204_01572</name>
</gene>
<dbReference type="PANTHER" id="PTHR10344">
    <property type="entry name" value="THYMIDYLATE KINASE"/>
    <property type="match status" value="1"/>
</dbReference>
<sequence>MSNALARPLRLLTIEGGEGAGKSTVVRVLRDALLAEGAEVVTTREPGGTPLAERIRGLLLEAGDEPVHPHTELLLMFAARAQHVQQRVQPALARGAWVISDRFTDSSYAYQGAARGIETAFIAELERRVVGIEPGLTLLLDLDVTHARERTRGRDLLGGVSPDRIERERDEFFQRVRAGFLARAAQHPERIRVIDARPDPDTVAAAALAALSEYRRVHGL</sequence>
<evidence type="ECO:0000256" key="7">
    <source>
        <dbReference type="ARBA" id="ARBA00022777"/>
    </source>
</evidence>
<evidence type="ECO:0000256" key="2">
    <source>
        <dbReference type="ARBA" id="ARBA00012980"/>
    </source>
</evidence>
<dbReference type="EC" id="2.7.4.9" evidence="2 12"/>
<evidence type="ECO:0000256" key="4">
    <source>
        <dbReference type="ARBA" id="ARBA00022679"/>
    </source>
</evidence>
<feature type="binding site" evidence="12">
    <location>
        <begin position="16"/>
        <end position="23"/>
    </location>
    <ligand>
        <name>ATP</name>
        <dbReference type="ChEBI" id="CHEBI:30616"/>
    </ligand>
</feature>
<evidence type="ECO:0000256" key="6">
    <source>
        <dbReference type="ARBA" id="ARBA00022741"/>
    </source>
</evidence>
<keyword evidence="6 12" id="KW-0547">Nucleotide-binding</keyword>
<dbReference type="InterPro" id="IPR039430">
    <property type="entry name" value="Thymidylate_kin-like_dom"/>
</dbReference>
<dbReference type="EMBL" id="FQUK01000024">
    <property type="protein sequence ID" value="SHE99517.1"/>
    <property type="molecule type" value="Genomic_DNA"/>
</dbReference>
<dbReference type="GO" id="GO:0005524">
    <property type="term" value="F:ATP binding"/>
    <property type="evidence" value="ECO:0007669"/>
    <property type="project" value="UniProtKB-UniRule"/>
</dbReference>
<dbReference type="InterPro" id="IPR018094">
    <property type="entry name" value="Thymidylate_kinase"/>
</dbReference>
<dbReference type="Proteomes" id="UP000242857">
    <property type="component" value="Unassembled WGS sequence"/>
</dbReference>
<dbReference type="FunFam" id="3.40.50.300:FF:000225">
    <property type="entry name" value="Thymidylate kinase"/>
    <property type="match status" value="1"/>
</dbReference>
<dbReference type="GO" id="GO:0004798">
    <property type="term" value="F:dTMP kinase activity"/>
    <property type="evidence" value="ECO:0007669"/>
    <property type="project" value="UniProtKB-UniRule"/>
</dbReference>
<organism evidence="14 15">
    <name type="scientific">Thermomonas hydrothermalis</name>
    <dbReference type="NCBI Taxonomy" id="213588"/>
    <lineage>
        <taxon>Bacteria</taxon>
        <taxon>Pseudomonadati</taxon>
        <taxon>Pseudomonadota</taxon>
        <taxon>Gammaproteobacteria</taxon>
        <taxon>Lysobacterales</taxon>
        <taxon>Lysobacteraceae</taxon>
        <taxon>Thermomonas</taxon>
    </lineage>
</organism>
<dbReference type="HAMAP" id="MF_00165">
    <property type="entry name" value="Thymidylate_kinase"/>
    <property type="match status" value="1"/>
</dbReference>
<feature type="domain" description="Thymidylate kinase-like" evidence="13">
    <location>
        <begin position="14"/>
        <end position="203"/>
    </location>
</feature>
<dbReference type="InterPro" id="IPR018095">
    <property type="entry name" value="Thymidylate_kin_CS"/>
</dbReference>
<keyword evidence="15" id="KW-1185">Reference proteome</keyword>
<dbReference type="GO" id="GO:0006235">
    <property type="term" value="P:dTTP biosynthetic process"/>
    <property type="evidence" value="ECO:0007669"/>
    <property type="project" value="UniProtKB-UniRule"/>
</dbReference>
<dbReference type="GO" id="GO:0006233">
    <property type="term" value="P:dTDP biosynthetic process"/>
    <property type="evidence" value="ECO:0007669"/>
    <property type="project" value="InterPro"/>
</dbReference>
<keyword evidence="8 12" id="KW-0067">ATP-binding</keyword>
<keyword evidence="4 12" id="KW-0808">Transferase</keyword>
<evidence type="ECO:0000256" key="8">
    <source>
        <dbReference type="ARBA" id="ARBA00022840"/>
    </source>
</evidence>
<evidence type="ECO:0000256" key="1">
    <source>
        <dbReference type="ARBA" id="ARBA00009776"/>
    </source>
</evidence>
<dbReference type="OrthoDB" id="9774907at2"/>
<dbReference type="SUPFAM" id="SSF52540">
    <property type="entry name" value="P-loop containing nucleoside triphosphate hydrolases"/>
    <property type="match status" value="1"/>
</dbReference>
<dbReference type="Gene3D" id="3.40.50.300">
    <property type="entry name" value="P-loop containing nucleotide triphosphate hydrolases"/>
    <property type="match status" value="1"/>
</dbReference>
<evidence type="ECO:0000256" key="5">
    <source>
        <dbReference type="ARBA" id="ARBA00022727"/>
    </source>
</evidence>
<dbReference type="PANTHER" id="PTHR10344:SF4">
    <property type="entry name" value="UMP-CMP KINASE 2, MITOCHONDRIAL"/>
    <property type="match status" value="1"/>
</dbReference>
<comment type="similarity">
    <text evidence="1 12">Belongs to the thymidylate kinase family.</text>
</comment>
<dbReference type="RefSeq" id="WP_072756059.1">
    <property type="nucleotide sequence ID" value="NZ_FQUK01000024.1"/>
</dbReference>
<keyword evidence="5 12" id="KW-0545">Nucleotide biosynthesis</keyword>
<dbReference type="GO" id="GO:0006227">
    <property type="term" value="P:dUDP biosynthetic process"/>
    <property type="evidence" value="ECO:0007669"/>
    <property type="project" value="TreeGrafter"/>
</dbReference>
<comment type="catalytic activity">
    <reaction evidence="10 12">
        <text>dTMP + ATP = dTDP + ADP</text>
        <dbReference type="Rhea" id="RHEA:13517"/>
        <dbReference type="ChEBI" id="CHEBI:30616"/>
        <dbReference type="ChEBI" id="CHEBI:58369"/>
        <dbReference type="ChEBI" id="CHEBI:63528"/>
        <dbReference type="ChEBI" id="CHEBI:456216"/>
        <dbReference type="EC" id="2.7.4.9"/>
    </reaction>
</comment>
<evidence type="ECO:0000259" key="13">
    <source>
        <dbReference type="Pfam" id="PF02223"/>
    </source>
</evidence>
<dbReference type="InterPro" id="IPR027417">
    <property type="entry name" value="P-loop_NTPase"/>
</dbReference>
<name>A0A1M4Y108_9GAMM</name>
<evidence type="ECO:0000313" key="14">
    <source>
        <dbReference type="EMBL" id="SHE99517.1"/>
    </source>
</evidence>
<dbReference type="GO" id="GO:0005829">
    <property type="term" value="C:cytosol"/>
    <property type="evidence" value="ECO:0007669"/>
    <property type="project" value="TreeGrafter"/>
</dbReference>
<keyword evidence="7 12" id="KW-0418">Kinase</keyword>
<evidence type="ECO:0000256" key="11">
    <source>
        <dbReference type="ARBA" id="ARBA00057735"/>
    </source>
</evidence>
<evidence type="ECO:0000256" key="10">
    <source>
        <dbReference type="ARBA" id="ARBA00048743"/>
    </source>
</evidence>
<comment type="function">
    <text evidence="11 12">Phosphorylation of dTMP to form dTDP in both de novo and salvage pathways of dTTP synthesis.</text>
</comment>
<protein>
    <recommendedName>
        <fullName evidence="3 12">Thymidylate kinase</fullName>
        <ecNumber evidence="2 12">2.7.4.9</ecNumber>
    </recommendedName>
    <alternativeName>
        <fullName evidence="9 12">dTMP kinase</fullName>
    </alternativeName>
</protein>
<dbReference type="AlphaFoldDB" id="A0A1M4Y108"/>
<evidence type="ECO:0000313" key="15">
    <source>
        <dbReference type="Proteomes" id="UP000242857"/>
    </source>
</evidence>
<accession>A0A1M4Y108</accession>
<evidence type="ECO:0000256" key="3">
    <source>
        <dbReference type="ARBA" id="ARBA00017144"/>
    </source>
</evidence>
<dbReference type="NCBIfam" id="TIGR00041">
    <property type="entry name" value="DTMP_kinase"/>
    <property type="match status" value="1"/>
</dbReference>
<proteinExistence type="inferred from homology"/>
<reference evidence="15" key="1">
    <citation type="submission" date="2016-11" db="EMBL/GenBank/DDBJ databases">
        <authorList>
            <person name="Varghese N."/>
            <person name="Submissions S."/>
        </authorList>
    </citation>
    <scope>NUCLEOTIDE SEQUENCE [LARGE SCALE GENOMIC DNA]</scope>
    <source>
        <strain evidence="15">DSM 14834</strain>
    </source>
</reference>
<dbReference type="Pfam" id="PF02223">
    <property type="entry name" value="Thymidylate_kin"/>
    <property type="match status" value="1"/>
</dbReference>